<protein>
    <submittedName>
        <fullName evidence="1">Uncharacterized protein</fullName>
    </submittedName>
</protein>
<accession>A0A5E8CHT9</accession>
<sequence length="130" mass="14495">MSSTRLIYDPCYCKLATHDMVSPMDYQFYKGKFENCHRCTTRDGVVNHIPYGKLISLENNLMNINRSASLCPADKFNPKTSTKGVAINPPDVCDIVPNHKPVCATISRPCEKTNKGKGFCDTKATLCCNK</sequence>
<proteinExistence type="predicted"/>
<dbReference type="EMBL" id="CABVLZ010000002">
    <property type="protein sequence ID" value="VVU94933.1"/>
    <property type="molecule type" value="Genomic_DNA"/>
</dbReference>
<dbReference type="AlphaFoldDB" id="A0A5E8CHT9"/>
<evidence type="ECO:0000313" key="1">
    <source>
        <dbReference type="EMBL" id="VVU94933.1"/>
    </source>
</evidence>
<gene>
    <name evidence="1" type="ORF">CPAV1605_658</name>
</gene>
<reference evidence="1" key="1">
    <citation type="submission" date="2019-09" db="EMBL/GenBank/DDBJ databases">
        <authorList>
            <person name="Needham M D."/>
        </authorList>
    </citation>
    <scope>NUCLEOTIDE SEQUENCE</scope>
</reference>
<name>A0A5E8CHT9_9ZZZZ</name>
<organism evidence="1">
    <name type="scientific">seawater metagenome</name>
    <dbReference type="NCBI Taxonomy" id="1561972"/>
    <lineage>
        <taxon>unclassified sequences</taxon>
        <taxon>metagenomes</taxon>
        <taxon>ecological metagenomes</taxon>
    </lineage>
</organism>